<feature type="transmembrane region" description="Helical" evidence="3">
    <location>
        <begin position="39"/>
        <end position="63"/>
    </location>
</feature>
<name>A0A5C6A7Y7_9BACT</name>
<keyword evidence="3" id="KW-0812">Transmembrane</keyword>
<evidence type="ECO:0000313" key="5">
    <source>
        <dbReference type="Proteomes" id="UP000320176"/>
    </source>
</evidence>
<comment type="caution">
    <text evidence="4">The sequence shown here is derived from an EMBL/GenBank/DDBJ whole genome shotgun (WGS) entry which is preliminary data.</text>
</comment>
<protein>
    <submittedName>
        <fullName evidence="4">Uncharacterized protein</fullName>
    </submittedName>
</protein>
<keyword evidence="3" id="KW-0472">Membrane</keyword>
<evidence type="ECO:0000256" key="2">
    <source>
        <dbReference type="SAM" id="MobiDB-lite"/>
    </source>
</evidence>
<gene>
    <name evidence="4" type="ORF">Pla52n_52340</name>
</gene>
<reference evidence="4 5" key="1">
    <citation type="submission" date="2019-02" db="EMBL/GenBank/DDBJ databases">
        <title>Deep-cultivation of Planctomycetes and their phenomic and genomic characterization uncovers novel biology.</title>
        <authorList>
            <person name="Wiegand S."/>
            <person name="Jogler M."/>
            <person name="Boedeker C."/>
            <person name="Pinto D."/>
            <person name="Vollmers J."/>
            <person name="Rivas-Marin E."/>
            <person name="Kohn T."/>
            <person name="Peeters S.H."/>
            <person name="Heuer A."/>
            <person name="Rast P."/>
            <person name="Oberbeckmann S."/>
            <person name="Bunk B."/>
            <person name="Jeske O."/>
            <person name="Meyerdierks A."/>
            <person name="Storesund J.E."/>
            <person name="Kallscheuer N."/>
            <person name="Luecker S."/>
            <person name="Lage O.M."/>
            <person name="Pohl T."/>
            <person name="Merkel B.J."/>
            <person name="Hornburger P."/>
            <person name="Mueller R.-W."/>
            <person name="Bruemmer F."/>
            <person name="Labrenz M."/>
            <person name="Spormann A.M."/>
            <person name="Op Den Camp H."/>
            <person name="Overmann J."/>
            <person name="Amann R."/>
            <person name="Jetten M.S.M."/>
            <person name="Mascher T."/>
            <person name="Medema M.H."/>
            <person name="Devos D.P."/>
            <person name="Kaster A.-K."/>
            <person name="Ovreas L."/>
            <person name="Rohde M."/>
            <person name="Galperin M.Y."/>
            <person name="Jogler C."/>
        </authorList>
    </citation>
    <scope>NUCLEOTIDE SEQUENCE [LARGE SCALE GENOMIC DNA]</scope>
    <source>
        <strain evidence="4 5">Pla52n</strain>
    </source>
</reference>
<evidence type="ECO:0000256" key="1">
    <source>
        <dbReference type="SAM" id="Coils"/>
    </source>
</evidence>
<feature type="coiled-coil region" evidence="1">
    <location>
        <begin position="535"/>
        <end position="601"/>
    </location>
</feature>
<dbReference type="AlphaFoldDB" id="A0A5C6A7Y7"/>
<dbReference type="OrthoDB" id="245053at2"/>
<dbReference type="RefSeq" id="WP_146522286.1">
    <property type="nucleotide sequence ID" value="NZ_CP151726.1"/>
</dbReference>
<feature type="transmembrane region" description="Helical" evidence="3">
    <location>
        <begin position="69"/>
        <end position="87"/>
    </location>
</feature>
<keyword evidence="3" id="KW-1133">Transmembrane helix</keyword>
<keyword evidence="1" id="KW-0175">Coiled coil</keyword>
<dbReference type="EMBL" id="SJPN01000007">
    <property type="protein sequence ID" value="TWT94413.1"/>
    <property type="molecule type" value="Genomic_DNA"/>
</dbReference>
<evidence type="ECO:0000256" key="3">
    <source>
        <dbReference type="SAM" id="Phobius"/>
    </source>
</evidence>
<feature type="region of interest" description="Disordered" evidence="2">
    <location>
        <begin position="860"/>
        <end position="916"/>
    </location>
</feature>
<evidence type="ECO:0000313" key="4">
    <source>
        <dbReference type="EMBL" id="TWT94413.1"/>
    </source>
</evidence>
<feature type="transmembrane region" description="Helical" evidence="3">
    <location>
        <begin position="169"/>
        <end position="190"/>
    </location>
</feature>
<accession>A0A5C6A7Y7</accession>
<proteinExistence type="predicted"/>
<organism evidence="4 5">
    <name type="scientific">Stieleria varia</name>
    <dbReference type="NCBI Taxonomy" id="2528005"/>
    <lineage>
        <taxon>Bacteria</taxon>
        <taxon>Pseudomonadati</taxon>
        <taxon>Planctomycetota</taxon>
        <taxon>Planctomycetia</taxon>
        <taxon>Pirellulales</taxon>
        <taxon>Pirellulaceae</taxon>
        <taxon>Stieleria</taxon>
    </lineage>
</organism>
<dbReference type="Proteomes" id="UP000320176">
    <property type="component" value="Unassembled WGS sequence"/>
</dbReference>
<keyword evidence="5" id="KW-1185">Reference proteome</keyword>
<dbReference type="CDD" id="cd02688">
    <property type="entry name" value="E_set"/>
    <property type="match status" value="1"/>
</dbReference>
<feature type="coiled-coil region" evidence="1">
    <location>
        <begin position="629"/>
        <end position="663"/>
    </location>
</feature>
<sequence>MASVAPTTTGSGPDAQASLYRQLRLVANRLRTIGTCESICWALATLGVLFLSLAWMDIIWQLPMTVRRWGVPIAVLTVLCLFVWLLYRRFSSTNKELIARRLDEVGGTGGQILSGLDMITQHHSGKQNQTSLSPLANGIASVAVTQASQRAAGIESSAAAPWSIAKRSALIAGAVALVTALFSVFAPHAFSTSAKRLFAPSVDTPPYTPLQFSVSPGDVTLTYGQPLEVSVEITGGTAEQAHLVVGDPTSVDSVPVSMFPRGSGKWQAVLPRVLESTSYFVTADRGRSETYQIEVLDTPKIESIDYTITPPAYTNLPARKGRHPQDAIAGVSGTEVQLSILASRPLSGGTVRIDQGKGTETESVTLSVSQDDPQSVVGRMTIERSCQWHVSVQGANGVESEWEIPIEVELLIDQPPIARITQPRPRSYATQSTKIPVAVVGEDDFGIARMRLYRIVDGSRPLPVDLPTDGSRVVQGDVMLPLESFGLEAGDKLTLFARVDDTRPERSQGGESPLTEIEIISQSDFNRMVAARQGQQMLENKFKQARRMMEQLATEAAELQKEIDAADPNDKEQQAKLKERMKQLQQKMRDVAEQLEKLAEQELPLEIDKQWNDLLREQAKALREAAVACENVAKEGKSLKEQADELQKQLDKIRQKQDQQITQPMEMLKKIAPLIAAESKFAQLVAQQRAIVDQMNTYRNQEAVRDQADRQRMVELRDEEAAVREALSVLLEEVEASAERLGDDPELQELKQSSLEFVQAVRESPIDTDLKAARSAMSEFNGIDGYAKALSALQEMEKFLKQCQSNGQQASDCLKKKFQPGMPQSDSNSLQQMMNQLGLNPGSQSGYSMRGNSGQNVGLYGNQPFAEPAGGGQGDDGRLAPARGGDRTAMTNSDGALLDQSELPTTSRTSARDVPLRYRQQAETYLRRLAEQLDQ</sequence>